<name>A0AAD3D473_9STRA</name>
<feature type="domain" description="HMG box" evidence="4">
    <location>
        <begin position="28"/>
        <end position="97"/>
    </location>
</feature>
<gene>
    <name evidence="5" type="ORF">CTEN210_14042</name>
</gene>
<evidence type="ECO:0000313" key="6">
    <source>
        <dbReference type="Proteomes" id="UP001054902"/>
    </source>
</evidence>
<keyword evidence="1 2" id="KW-0238">DNA-binding</keyword>
<dbReference type="PANTHER" id="PTHR48112">
    <property type="entry name" value="HIGH MOBILITY GROUP PROTEIN DSP1"/>
    <property type="match status" value="1"/>
</dbReference>
<dbReference type="InterPro" id="IPR050342">
    <property type="entry name" value="HMGB"/>
</dbReference>
<dbReference type="SMART" id="SM00398">
    <property type="entry name" value="HMG"/>
    <property type="match status" value="2"/>
</dbReference>
<keyword evidence="2" id="KW-0539">Nucleus</keyword>
<comment type="caution">
    <text evidence="5">The sequence shown here is derived from an EMBL/GenBank/DDBJ whole genome shotgun (WGS) entry which is preliminary data.</text>
</comment>
<dbReference type="AlphaFoldDB" id="A0AAD3D473"/>
<feature type="DNA-binding region" description="HMG box" evidence="2">
    <location>
        <begin position="28"/>
        <end position="97"/>
    </location>
</feature>
<feature type="region of interest" description="Disordered" evidence="3">
    <location>
        <begin position="1"/>
        <end position="28"/>
    </location>
</feature>
<proteinExistence type="predicted"/>
<evidence type="ECO:0000259" key="4">
    <source>
        <dbReference type="PROSITE" id="PS50118"/>
    </source>
</evidence>
<dbReference type="EMBL" id="BLLK01000058">
    <property type="protein sequence ID" value="GFH57566.1"/>
    <property type="molecule type" value="Genomic_DNA"/>
</dbReference>
<evidence type="ECO:0000313" key="5">
    <source>
        <dbReference type="EMBL" id="GFH57566.1"/>
    </source>
</evidence>
<reference evidence="5 6" key="1">
    <citation type="journal article" date="2021" name="Sci. Rep.">
        <title>The genome of the diatom Chaetoceros tenuissimus carries an ancient integrated fragment of an extant virus.</title>
        <authorList>
            <person name="Hongo Y."/>
            <person name="Kimura K."/>
            <person name="Takaki Y."/>
            <person name="Yoshida Y."/>
            <person name="Baba S."/>
            <person name="Kobayashi G."/>
            <person name="Nagasaki K."/>
            <person name="Hano T."/>
            <person name="Tomaru Y."/>
        </authorList>
    </citation>
    <scope>NUCLEOTIDE SEQUENCE [LARGE SCALE GENOMIC DNA]</scope>
    <source>
        <strain evidence="5 6">NIES-3715</strain>
    </source>
</reference>
<dbReference type="PANTHER" id="PTHR48112:SF22">
    <property type="entry name" value="MITOCHONDRIAL TRANSCRIPTION FACTOR A, ISOFORM B"/>
    <property type="match status" value="1"/>
</dbReference>
<keyword evidence="6" id="KW-1185">Reference proteome</keyword>
<dbReference type="InterPro" id="IPR036910">
    <property type="entry name" value="HMG_box_dom_sf"/>
</dbReference>
<dbReference type="GO" id="GO:0005634">
    <property type="term" value="C:nucleus"/>
    <property type="evidence" value="ECO:0007669"/>
    <property type="project" value="UniProtKB-UniRule"/>
</dbReference>
<dbReference type="InterPro" id="IPR009071">
    <property type="entry name" value="HMG_box_dom"/>
</dbReference>
<feature type="DNA-binding region" description="HMG box" evidence="2">
    <location>
        <begin position="114"/>
        <end position="182"/>
    </location>
</feature>
<sequence>MKSKSLKQKDLIVKGKRKPTLVKSPSAPKRFKSSYMHFFLSVRPKVKKEMGDDVKLADLSRAISRKWKEISKKEKEHWQKIADEDKERYNKEKAAFQGPWTCLKPKKVKDTRAPKRSSSAFLLFCSANREGIKNAQKGIRMAELSSILGKKWREMSSSEKKPYVDMEKIGRDKYLAEVAAWKERIKNEHKSFDDDISASSDGRVPASAQSLNTQNLSKTTNQNSFGYIERCNLNQVPMTFATFEYDIGSGHTRSPVSSTEYLFKADEMHSIFPTLPELDRFPLFATDIFDETKDPMFNSS</sequence>
<dbReference type="Pfam" id="PF00505">
    <property type="entry name" value="HMG_box"/>
    <property type="match status" value="2"/>
</dbReference>
<dbReference type="PROSITE" id="PS50118">
    <property type="entry name" value="HMG_BOX_2"/>
    <property type="match status" value="2"/>
</dbReference>
<dbReference type="PRINTS" id="PR00886">
    <property type="entry name" value="HIGHMOBLTY12"/>
</dbReference>
<evidence type="ECO:0000256" key="1">
    <source>
        <dbReference type="ARBA" id="ARBA00023125"/>
    </source>
</evidence>
<accession>A0AAD3D473</accession>
<dbReference type="Gene3D" id="1.10.30.10">
    <property type="entry name" value="High mobility group box domain"/>
    <property type="match status" value="2"/>
</dbReference>
<dbReference type="SUPFAM" id="SSF47095">
    <property type="entry name" value="HMG-box"/>
    <property type="match status" value="2"/>
</dbReference>
<protein>
    <recommendedName>
        <fullName evidence="4">HMG box domain-containing protein</fullName>
    </recommendedName>
</protein>
<dbReference type="GO" id="GO:0003677">
    <property type="term" value="F:DNA binding"/>
    <property type="evidence" value="ECO:0007669"/>
    <property type="project" value="UniProtKB-UniRule"/>
</dbReference>
<dbReference type="Proteomes" id="UP001054902">
    <property type="component" value="Unassembled WGS sequence"/>
</dbReference>
<evidence type="ECO:0000256" key="3">
    <source>
        <dbReference type="SAM" id="MobiDB-lite"/>
    </source>
</evidence>
<organism evidence="5 6">
    <name type="scientific">Chaetoceros tenuissimus</name>
    <dbReference type="NCBI Taxonomy" id="426638"/>
    <lineage>
        <taxon>Eukaryota</taxon>
        <taxon>Sar</taxon>
        <taxon>Stramenopiles</taxon>
        <taxon>Ochrophyta</taxon>
        <taxon>Bacillariophyta</taxon>
        <taxon>Coscinodiscophyceae</taxon>
        <taxon>Chaetocerotophycidae</taxon>
        <taxon>Chaetocerotales</taxon>
        <taxon>Chaetocerotaceae</taxon>
        <taxon>Chaetoceros</taxon>
    </lineage>
</organism>
<feature type="domain" description="HMG box" evidence="4">
    <location>
        <begin position="114"/>
        <end position="182"/>
    </location>
</feature>
<evidence type="ECO:0000256" key="2">
    <source>
        <dbReference type="PROSITE-ProRule" id="PRU00267"/>
    </source>
</evidence>